<evidence type="ECO:0000256" key="1">
    <source>
        <dbReference type="SAM" id="MobiDB-lite"/>
    </source>
</evidence>
<feature type="transmembrane region" description="Helical" evidence="2">
    <location>
        <begin position="137"/>
        <end position="156"/>
    </location>
</feature>
<dbReference type="AlphaFoldDB" id="A0A1I0X5T8"/>
<gene>
    <name evidence="3" type="ORF">SAMN05216587_104230</name>
</gene>
<keyword evidence="2" id="KW-1133">Transmembrane helix</keyword>
<accession>A0A1I0X5T8</accession>
<sequence length="467" mass="53155">MGKYTYSDDEYEVNKVLKYNQNLSYKLAKDMNVTTNALDCGIAEAESLLRSLGKKLPKKQPNYNSPSAENNKNMTPHEVPFPQWNELVTMANASVSGKVELEDILTEKEFQNAYASLKNIEDEFENKTALNSLDTKILFLAMAILTIKTLITPYILKNFGYGKSFNPNERLKHNDPLIEKEHRRANDNFKDTASKYHEHGYWMNILYQSPPFDTTVGSPAIGFNMEGGYHRLHTLGHDPILGWVFGTANILTDTITLDNMATYRVIRKPKMMITPQSVTLFELFQEALEMSKADLLNLPAALFAEAQHLKSDRYTKAGLPIPLLSTFTPELAGELYKNQYDELCLVRDVKFVGISAAISTFFNMVISFVHSLYFDGKSDKRLYEIRTRKILLIANSIAGGSSVISAFITKNPKNLDIGQLLESVKRLFSDIRYILRIKDEYISQNQDTSLLKEIQELDYLASQIYRP</sequence>
<dbReference type="Proteomes" id="UP000183843">
    <property type="component" value="Unassembled WGS sequence"/>
</dbReference>
<feature type="region of interest" description="Disordered" evidence="1">
    <location>
        <begin position="56"/>
        <end position="78"/>
    </location>
</feature>
<feature type="compositionally biased region" description="Polar residues" evidence="1">
    <location>
        <begin position="61"/>
        <end position="74"/>
    </location>
</feature>
<proteinExistence type="predicted"/>
<organism evidence="3 4">
    <name type="scientific">Selenomonas ruminantium</name>
    <dbReference type="NCBI Taxonomy" id="971"/>
    <lineage>
        <taxon>Bacteria</taxon>
        <taxon>Bacillati</taxon>
        <taxon>Bacillota</taxon>
        <taxon>Negativicutes</taxon>
        <taxon>Selenomonadales</taxon>
        <taxon>Selenomonadaceae</taxon>
        <taxon>Selenomonas</taxon>
    </lineage>
</organism>
<keyword evidence="2" id="KW-0812">Transmembrane</keyword>
<evidence type="ECO:0000313" key="3">
    <source>
        <dbReference type="EMBL" id="SFA96194.1"/>
    </source>
</evidence>
<dbReference type="RefSeq" id="WP_074814918.1">
    <property type="nucleotide sequence ID" value="NZ_FOJX01000004.1"/>
</dbReference>
<protein>
    <submittedName>
        <fullName evidence="3">Uncharacterized protein</fullName>
    </submittedName>
</protein>
<name>A0A1I0X5T8_SELRU</name>
<keyword evidence="2" id="KW-0472">Membrane</keyword>
<evidence type="ECO:0000313" key="4">
    <source>
        <dbReference type="Proteomes" id="UP000183843"/>
    </source>
</evidence>
<dbReference type="EMBL" id="FOJX01000004">
    <property type="protein sequence ID" value="SFA96194.1"/>
    <property type="molecule type" value="Genomic_DNA"/>
</dbReference>
<feature type="transmembrane region" description="Helical" evidence="2">
    <location>
        <begin position="390"/>
        <end position="408"/>
    </location>
</feature>
<evidence type="ECO:0000256" key="2">
    <source>
        <dbReference type="SAM" id="Phobius"/>
    </source>
</evidence>
<feature type="transmembrane region" description="Helical" evidence="2">
    <location>
        <begin position="351"/>
        <end position="369"/>
    </location>
</feature>
<reference evidence="3 4" key="1">
    <citation type="submission" date="2016-10" db="EMBL/GenBank/DDBJ databases">
        <authorList>
            <person name="de Groot N.N."/>
        </authorList>
    </citation>
    <scope>NUCLEOTIDE SEQUENCE [LARGE SCALE GENOMIC DNA]</scope>
    <source>
        <strain evidence="3 4">L14</strain>
    </source>
</reference>